<dbReference type="PANTHER" id="PTHR12064">
    <property type="entry name" value="METAL TRANSPORTER CNNM"/>
    <property type="match status" value="1"/>
</dbReference>
<dbReference type="CDD" id="cd04590">
    <property type="entry name" value="CBS_pair_CorC_HlyC_assoc"/>
    <property type="match status" value="1"/>
</dbReference>
<feature type="transmembrane region" description="Helical" evidence="9">
    <location>
        <begin position="16"/>
        <end position="43"/>
    </location>
</feature>
<reference evidence="11" key="1">
    <citation type="submission" date="2014-07" db="EMBL/GenBank/DDBJ databases">
        <title>Identification of a novel salt tolerance gene in wild soybean by whole-genome sequencing.</title>
        <authorList>
            <person name="Lam H.-M."/>
            <person name="Qi X."/>
            <person name="Li M.-W."/>
            <person name="Liu X."/>
            <person name="Xie M."/>
            <person name="Ni M."/>
            <person name="Xu X."/>
        </authorList>
    </citation>
    <scope>NUCLEOTIDE SEQUENCE [LARGE SCALE GENOMIC DNA]</scope>
    <source>
        <tissue evidence="11">Root</tissue>
    </source>
</reference>
<dbReference type="InterPro" id="IPR045095">
    <property type="entry name" value="ACDP"/>
</dbReference>
<accession>A0A0B2PJH5</accession>
<feature type="domain" description="CNNM transmembrane" evidence="10">
    <location>
        <begin position="12"/>
        <end position="190"/>
    </location>
</feature>
<evidence type="ECO:0000256" key="6">
    <source>
        <dbReference type="ARBA" id="ARBA00023136"/>
    </source>
</evidence>
<keyword evidence="7" id="KW-0325">Glycoprotein</keyword>
<keyword evidence="4 8" id="KW-1133">Transmembrane helix</keyword>
<feature type="transmembrane region" description="Helical" evidence="9">
    <location>
        <begin position="135"/>
        <end position="153"/>
    </location>
</feature>
<dbReference type="SUPFAM" id="SSF54631">
    <property type="entry name" value="CBS-domain pair"/>
    <property type="match status" value="1"/>
</dbReference>
<evidence type="ECO:0000256" key="3">
    <source>
        <dbReference type="ARBA" id="ARBA00022737"/>
    </source>
</evidence>
<dbReference type="GO" id="GO:0005737">
    <property type="term" value="C:cytoplasm"/>
    <property type="evidence" value="ECO:0007669"/>
    <property type="project" value="TreeGrafter"/>
</dbReference>
<dbReference type="FunFam" id="3.10.580.10:FF:000015">
    <property type="entry name" value="DUF21 domain-containing protein"/>
    <property type="match status" value="1"/>
</dbReference>
<dbReference type="PROSITE" id="PS51846">
    <property type="entry name" value="CNNM"/>
    <property type="match status" value="1"/>
</dbReference>
<evidence type="ECO:0000256" key="8">
    <source>
        <dbReference type="PROSITE-ProRule" id="PRU01193"/>
    </source>
</evidence>
<keyword evidence="5" id="KW-0129">CBS domain</keyword>
<dbReference type="AlphaFoldDB" id="A0A0B2PJH5"/>
<dbReference type="PANTHER" id="PTHR12064:SF72">
    <property type="entry name" value="CBS DOMAIN PROTEIN"/>
    <property type="match status" value="1"/>
</dbReference>
<dbReference type="GO" id="GO:0016020">
    <property type="term" value="C:membrane"/>
    <property type="evidence" value="ECO:0007669"/>
    <property type="project" value="UniProtKB-SubCell"/>
</dbReference>
<protein>
    <submittedName>
        <fullName evidence="11">DUF21 domain-containing protein</fullName>
    </submittedName>
</protein>
<evidence type="ECO:0000256" key="2">
    <source>
        <dbReference type="ARBA" id="ARBA00022692"/>
    </source>
</evidence>
<keyword evidence="6 8" id="KW-0472">Membrane</keyword>
<dbReference type="GO" id="GO:0030026">
    <property type="term" value="P:intracellular manganese ion homeostasis"/>
    <property type="evidence" value="ECO:0007669"/>
    <property type="project" value="TreeGrafter"/>
</dbReference>
<sequence length="402" mass="44542">MSSYFEERAPCCGSHFWILLSMCWASVLFAAITSGLALGLLSFSQVDLEVFVKAGQPKIQKNAAKIMSIAKNEHLLLCTLLIAKSMALEGVSVFMEKMFPEWLSVLLAATILATIAEIIPLALCSRYGLSVGATLSPFVRVLMMVFFPIAYPLSKAGKGGELSLHETTIIAGALDLTQKTAKDAMTPISETFSLDINSKLDMHTMGLIMSKGHSRIPVYSGKQTNVVGIILVKNLIFCHPEDETPIKYMTIRRVPRVGEDWPLYDILNQFKNGQSHMAVVLKCGENIRTVATHTESKTPGHCSSVELGDYIRISTDASNWHSQETEYYSATLKSIMHREGDSDLLQRRSEQPDASSSFENLESLPTADEEVIGIITLEDVMEELLQEDILDETDQYVDVHQK</sequence>
<dbReference type="InterPro" id="IPR002550">
    <property type="entry name" value="CNNM"/>
</dbReference>
<evidence type="ECO:0000256" key="5">
    <source>
        <dbReference type="ARBA" id="ARBA00023122"/>
    </source>
</evidence>
<dbReference type="GO" id="GO:0010960">
    <property type="term" value="P:magnesium ion homeostasis"/>
    <property type="evidence" value="ECO:0007669"/>
    <property type="project" value="InterPro"/>
</dbReference>
<dbReference type="InterPro" id="IPR046342">
    <property type="entry name" value="CBS_dom_sf"/>
</dbReference>
<evidence type="ECO:0000313" key="11">
    <source>
        <dbReference type="EMBL" id="KHN09285.1"/>
    </source>
</evidence>
<keyword evidence="2 8" id="KW-0812">Transmembrane</keyword>
<evidence type="ECO:0000259" key="10">
    <source>
        <dbReference type="PROSITE" id="PS51846"/>
    </source>
</evidence>
<dbReference type="InterPro" id="IPR044751">
    <property type="entry name" value="Ion_transp-like_CBS"/>
</dbReference>
<dbReference type="EMBL" id="KN665325">
    <property type="protein sequence ID" value="KHN09285.1"/>
    <property type="molecule type" value="Genomic_DNA"/>
</dbReference>
<name>A0A0B2PJH5_GLYSO</name>
<gene>
    <name evidence="11" type="ORF">glysoja_029056</name>
</gene>
<evidence type="ECO:0000256" key="9">
    <source>
        <dbReference type="SAM" id="Phobius"/>
    </source>
</evidence>
<dbReference type="Proteomes" id="UP000053555">
    <property type="component" value="Unassembled WGS sequence"/>
</dbReference>
<evidence type="ECO:0000256" key="4">
    <source>
        <dbReference type="ARBA" id="ARBA00022989"/>
    </source>
</evidence>
<evidence type="ECO:0000256" key="1">
    <source>
        <dbReference type="ARBA" id="ARBA00004141"/>
    </source>
</evidence>
<evidence type="ECO:0000256" key="7">
    <source>
        <dbReference type="ARBA" id="ARBA00023180"/>
    </source>
</evidence>
<keyword evidence="3" id="KW-0677">Repeat</keyword>
<dbReference type="Pfam" id="PF01595">
    <property type="entry name" value="CNNM"/>
    <property type="match status" value="1"/>
</dbReference>
<organism evidence="11">
    <name type="scientific">Glycine soja</name>
    <name type="common">Wild soybean</name>
    <dbReference type="NCBI Taxonomy" id="3848"/>
    <lineage>
        <taxon>Eukaryota</taxon>
        <taxon>Viridiplantae</taxon>
        <taxon>Streptophyta</taxon>
        <taxon>Embryophyta</taxon>
        <taxon>Tracheophyta</taxon>
        <taxon>Spermatophyta</taxon>
        <taxon>Magnoliopsida</taxon>
        <taxon>eudicotyledons</taxon>
        <taxon>Gunneridae</taxon>
        <taxon>Pentapetalae</taxon>
        <taxon>rosids</taxon>
        <taxon>fabids</taxon>
        <taxon>Fabales</taxon>
        <taxon>Fabaceae</taxon>
        <taxon>Papilionoideae</taxon>
        <taxon>50 kb inversion clade</taxon>
        <taxon>NPAAA clade</taxon>
        <taxon>indigoferoid/millettioid clade</taxon>
        <taxon>Phaseoleae</taxon>
        <taxon>Glycine</taxon>
        <taxon>Glycine subgen. Soja</taxon>
    </lineage>
</organism>
<comment type="subcellular location">
    <subcellularLocation>
        <location evidence="1">Membrane</location>
        <topology evidence="1">Multi-pass membrane protein</topology>
    </subcellularLocation>
</comment>
<dbReference type="Gene3D" id="3.10.580.10">
    <property type="entry name" value="CBS-domain"/>
    <property type="match status" value="1"/>
</dbReference>
<feature type="transmembrane region" description="Helical" evidence="9">
    <location>
        <begin position="101"/>
        <end position="123"/>
    </location>
</feature>
<proteinExistence type="predicted"/>